<dbReference type="RefSeq" id="WP_230503444.1">
    <property type="nucleotide sequence ID" value="NZ_CAKJTJ010000025.1"/>
</dbReference>
<sequence length="185" mass="21017">MEKSKVEFGHALIFGGTGMLTKATVWIAKHANKTTVYGRNEIKLKKLEEQYSEIGIQTRKLNYQETQNLRKEIQLAIEENGPVRTVIAWIHSTAPDALSTLEKEITKLQGEKWTFIIIKGSNSKLIKSDFPTSFEIKEIQLGFIYDGTSSRWLTHEEISNGVIKGIVSKNKQTLIGTLTPWEKRP</sequence>
<evidence type="ECO:0008006" key="3">
    <source>
        <dbReference type="Google" id="ProtNLM"/>
    </source>
</evidence>
<comment type="caution">
    <text evidence="1">The sequence shown here is derived from an EMBL/GenBank/DDBJ whole genome shotgun (WGS) entry which is preliminary data.</text>
</comment>
<evidence type="ECO:0000313" key="1">
    <source>
        <dbReference type="EMBL" id="CAG9622678.1"/>
    </source>
</evidence>
<dbReference type="Proteomes" id="UP000789833">
    <property type="component" value="Unassembled WGS sequence"/>
</dbReference>
<organism evidence="1 2">
    <name type="scientific">Sutcliffiella rhizosphaerae</name>
    <dbReference type="NCBI Taxonomy" id="2880967"/>
    <lineage>
        <taxon>Bacteria</taxon>
        <taxon>Bacillati</taxon>
        <taxon>Bacillota</taxon>
        <taxon>Bacilli</taxon>
        <taxon>Bacillales</taxon>
        <taxon>Bacillaceae</taxon>
        <taxon>Sutcliffiella</taxon>
    </lineage>
</organism>
<reference evidence="1 2" key="1">
    <citation type="submission" date="2021-10" db="EMBL/GenBank/DDBJ databases">
        <authorList>
            <person name="Criscuolo A."/>
        </authorList>
    </citation>
    <scope>NUCLEOTIDE SEQUENCE [LARGE SCALE GENOMIC DNA]</scope>
    <source>
        <strain evidence="2">CIP 111883</strain>
    </source>
</reference>
<evidence type="ECO:0000313" key="2">
    <source>
        <dbReference type="Proteomes" id="UP000789833"/>
    </source>
</evidence>
<gene>
    <name evidence="1" type="ORF">BACCIP111883_03469</name>
</gene>
<protein>
    <recommendedName>
        <fullName evidence="3">Short-chain dehydrogenase</fullName>
    </recommendedName>
</protein>
<accession>A0ABN8ABU6</accession>
<dbReference type="EMBL" id="CAKJTJ010000025">
    <property type="protein sequence ID" value="CAG9622678.1"/>
    <property type="molecule type" value="Genomic_DNA"/>
</dbReference>
<keyword evidence="2" id="KW-1185">Reference proteome</keyword>
<proteinExistence type="predicted"/>
<name>A0ABN8ABU6_9BACI</name>